<keyword evidence="17" id="KW-1185">Reference proteome</keyword>
<dbReference type="PANTHER" id="PTHR21142:SF2">
    <property type="entry name" value="BETA-SARCOGLYCAN"/>
    <property type="match status" value="1"/>
</dbReference>
<dbReference type="AlphaFoldDB" id="A0A915CYA6"/>
<evidence type="ECO:0000256" key="3">
    <source>
        <dbReference type="ARBA" id="ARBA00004274"/>
    </source>
</evidence>
<evidence type="ECO:0000256" key="11">
    <source>
        <dbReference type="ARBA" id="ARBA00023136"/>
    </source>
</evidence>
<keyword evidence="7" id="KW-0963">Cytoplasm</keyword>
<protein>
    <recommendedName>
        <fullName evidence="5">Beta-sarcoglycan</fullName>
    </recommendedName>
</protein>
<reference evidence="18" key="1">
    <citation type="submission" date="2022-11" db="UniProtKB">
        <authorList>
            <consortium name="WormBaseParasite"/>
        </authorList>
    </citation>
    <scope>IDENTIFICATION</scope>
</reference>
<dbReference type="GO" id="GO:0005856">
    <property type="term" value="C:cytoskeleton"/>
    <property type="evidence" value="ECO:0007669"/>
    <property type="project" value="UniProtKB-SubCell"/>
</dbReference>
<evidence type="ECO:0000256" key="6">
    <source>
        <dbReference type="ARBA" id="ARBA00022475"/>
    </source>
</evidence>
<keyword evidence="9" id="KW-0735">Signal-anchor</keyword>
<evidence type="ECO:0000256" key="9">
    <source>
        <dbReference type="ARBA" id="ARBA00022968"/>
    </source>
</evidence>
<evidence type="ECO:0000313" key="18">
    <source>
        <dbReference type="WBParaSite" id="jg13555"/>
    </source>
</evidence>
<evidence type="ECO:0000256" key="8">
    <source>
        <dbReference type="ARBA" id="ARBA00022692"/>
    </source>
</evidence>
<evidence type="ECO:0000256" key="4">
    <source>
        <dbReference type="ARBA" id="ARBA00007574"/>
    </source>
</evidence>
<evidence type="ECO:0000256" key="16">
    <source>
        <dbReference type="SAM" id="Phobius"/>
    </source>
</evidence>
<evidence type="ECO:0000256" key="1">
    <source>
        <dbReference type="ARBA" id="ARBA00002860"/>
    </source>
</evidence>
<evidence type="ECO:0000256" key="5">
    <source>
        <dbReference type="ARBA" id="ARBA00015329"/>
    </source>
</evidence>
<evidence type="ECO:0000313" key="17">
    <source>
        <dbReference type="Proteomes" id="UP000887574"/>
    </source>
</evidence>
<dbReference type="GO" id="GO:0016012">
    <property type="term" value="C:sarcoglycan complex"/>
    <property type="evidence" value="ECO:0007669"/>
    <property type="project" value="InterPro"/>
</dbReference>
<dbReference type="Pfam" id="PF04790">
    <property type="entry name" value="Sarcoglycan_1"/>
    <property type="match status" value="1"/>
</dbReference>
<feature type="transmembrane region" description="Helical" evidence="16">
    <location>
        <begin position="79"/>
        <end position="98"/>
    </location>
</feature>
<keyword evidence="12" id="KW-1015">Disulfide bond</keyword>
<dbReference type="InterPro" id="IPR006875">
    <property type="entry name" value="Sarcoglycan"/>
</dbReference>
<keyword evidence="11 16" id="KW-0472">Membrane</keyword>
<dbReference type="PANTHER" id="PTHR21142">
    <property type="entry name" value="SARCOGLYCANS"/>
    <property type="match status" value="1"/>
</dbReference>
<organism evidence="17 18">
    <name type="scientific">Ditylenchus dipsaci</name>
    <dbReference type="NCBI Taxonomy" id="166011"/>
    <lineage>
        <taxon>Eukaryota</taxon>
        <taxon>Metazoa</taxon>
        <taxon>Ecdysozoa</taxon>
        <taxon>Nematoda</taxon>
        <taxon>Chromadorea</taxon>
        <taxon>Rhabditida</taxon>
        <taxon>Tylenchina</taxon>
        <taxon>Tylenchomorpha</taxon>
        <taxon>Sphaerularioidea</taxon>
        <taxon>Anguinidae</taxon>
        <taxon>Anguininae</taxon>
        <taxon>Ditylenchus</taxon>
    </lineage>
</organism>
<evidence type="ECO:0000256" key="10">
    <source>
        <dbReference type="ARBA" id="ARBA00022989"/>
    </source>
</evidence>
<evidence type="ECO:0000256" key="14">
    <source>
        <dbReference type="ARBA" id="ARBA00023212"/>
    </source>
</evidence>
<evidence type="ECO:0000256" key="7">
    <source>
        <dbReference type="ARBA" id="ARBA00022490"/>
    </source>
</evidence>
<comment type="similarity">
    <text evidence="4">Belongs to the sarcoglycan beta/delta/gamma/zeta family.</text>
</comment>
<keyword evidence="6" id="KW-1003">Cell membrane</keyword>
<evidence type="ECO:0000256" key="13">
    <source>
        <dbReference type="ARBA" id="ARBA00023180"/>
    </source>
</evidence>
<sequence>MPWSLSVFYEEAYFDTNLPNYNLTISIRRAIIYCSDEQSRYLRRNSSSANGYPPPYRESLPTETDDDLLHVTGLRRKKLVALIVWLAVLSLLVVILFITNITLLRVLKMNVAKESVGFVFIPTSMKRLEKSSKVLGQRDRTPLLIHGSRVIINTAENDTRLVLQDGLCRLENLEQFQVISGATGKTMFSAHHPLVSIDRKIKQISARNIITNKIRSPVNEVLKLETENANLRGNEGIRMDSKAFNATAKTTLLVKTSKDGSLRLSGQKIFIGNKWKVLSLSSSPALTASVDAFRVCICMSNRPKLFVVNGNKPCKAPATICQ</sequence>
<dbReference type="WBParaSite" id="jg13555">
    <property type="protein sequence ID" value="jg13555"/>
    <property type="gene ID" value="jg13555"/>
</dbReference>
<keyword evidence="13" id="KW-0325">Glycoprotein</keyword>
<dbReference type="Proteomes" id="UP000887574">
    <property type="component" value="Unplaced"/>
</dbReference>
<keyword evidence="14" id="KW-0206">Cytoskeleton</keyword>
<name>A0A915CYA6_9BILA</name>
<accession>A0A915CYA6</accession>
<evidence type="ECO:0000256" key="2">
    <source>
        <dbReference type="ARBA" id="ARBA00004245"/>
    </source>
</evidence>
<dbReference type="InterPro" id="IPR027659">
    <property type="entry name" value="Sgcb"/>
</dbReference>
<dbReference type="GO" id="GO:0007517">
    <property type="term" value="P:muscle organ development"/>
    <property type="evidence" value="ECO:0007669"/>
    <property type="project" value="InterPro"/>
</dbReference>
<evidence type="ECO:0000256" key="15">
    <source>
        <dbReference type="ARBA" id="ARBA00026041"/>
    </source>
</evidence>
<keyword evidence="10 16" id="KW-1133">Transmembrane helix</keyword>
<comment type="subcellular location">
    <subcellularLocation>
        <location evidence="3">Cell membrane</location>
        <location evidence="3">Sarcolemma</location>
        <topology evidence="3">Single-pass type II membrane protein</topology>
    </subcellularLocation>
    <subcellularLocation>
        <location evidence="2">Cytoplasm</location>
        <location evidence="2">Cytoskeleton</location>
    </subcellularLocation>
</comment>
<proteinExistence type="inferred from homology"/>
<keyword evidence="8 16" id="KW-0812">Transmembrane</keyword>
<dbReference type="GO" id="GO:0042383">
    <property type="term" value="C:sarcolemma"/>
    <property type="evidence" value="ECO:0007669"/>
    <property type="project" value="UniProtKB-SubCell"/>
</dbReference>
<evidence type="ECO:0000256" key="12">
    <source>
        <dbReference type="ARBA" id="ARBA00023157"/>
    </source>
</evidence>
<comment type="subunit">
    <text evidence="15">Cross-link to form 2 major subcomplexes: one consisting of SGCB, SGCD and SGCG and the other consisting of SGCB and SGCD. The association between SGCB and SGCG is particularly strong while SGCA is loosely associated with the other sarcoglycans.</text>
</comment>
<comment type="function">
    <text evidence="1">Component of the sarcoglycan complex, a subcomplex of the dystrophin-glycoprotein complex which forms a link between the F-actin cytoskeleton and the extracellular matrix.</text>
</comment>